<reference evidence="4 5" key="1">
    <citation type="submission" date="2018-03" db="EMBL/GenBank/DDBJ databases">
        <title>Genomic Encyclopedia of Type Strains, Phase III (KMG-III): the genomes of soil and plant-associated and newly described type strains.</title>
        <authorList>
            <person name="Whitman W."/>
        </authorList>
    </citation>
    <scope>NUCLEOTIDE SEQUENCE [LARGE SCALE GENOMIC DNA]</scope>
    <source>
        <strain evidence="4 5">CGMCC 1.12700</strain>
    </source>
</reference>
<dbReference type="OrthoDB" id="9757650at2"/>
<dbReference type="InterPro" id="IPR001769">
    <property type="entry name" value="Gingipain"/>
</dbReference>
<keyword evidence="5" id="KW-1185">Reference proteome</keyword>
<name>A0A2P8CXZ7_9BACT</name>
<dbReference type="RefSeq" id="WP_106524642.1">
    <property type="nucleotide sequence ID" value="NZ_PYGD01000010.1"/>
</dbReference>
<feature type="chain" id="PRO_5015119931" evidence="2">
    <location>
        <begin position="29"/>
        <end position="1690"/>
    </location>
</feature>
<keyword evidence="1 2" id="KW-0732">Signal</keyword>
<accession>A0A2P8CXZ7</accession>
<protein>
    <submittedName>
        <fullName evidence="4">Peptidase C25-like protein</fullName>
    </submittedName>
</protein>
<evidence type="ECO:0000256" key="2">
    <source>
        <dbReference type="SAM" id="SignalP"/>
    </source>
</evidence>
<dbReference type="SUPFAM" id="SSF52129">
    <property type="entry name" value="Caspase-like"/>
    <property type="match status" value="1"/>
</dbReference>
<dbReference type="Gene3D" id="2.60.40.10">
    <property type="entry name" value="Immunoglobulins"/>
    <property type="match status" value="1"/>
</dbReference>
<sequence length="1690" mass="188904">MKHILYKSLLAATLALVLNGLVTAPAHAQPYGNEWIKFSNTYYKFKIAREGIYRISKTQLDALGMSAVTGNQFAIFREGQEVPVYTSTSGVFGSSDFIEFYATKADGKIDTDLYPDPGFQPNKDLNLISDTAYYFLTYDNTTHQRLQQVNAAIPVPAPAAAPYCWAVSRPTENIRSSFNDGQTNISSDYFYAADYDLGEGWAYPDLKPVHTLNVPVSQVYNAGPNASLSFTMSGHTIAVNQHLFNVRVNSTSVFDSTVYGFNMVKRSVNISTGLLNDPNTTVTLTDAASGPANKYVMEVSIRYPRTYNFAGSLSTLAAFQVPAAERYLEISGFNTGGQAPRLIDRTNSRVYNGVLDGGLVKFYLDNSFADRDLLLVSAGTIGAVNNLQPVTFRNYSNSNNQGDYIILSHKNYINATPNYLNDFKSYRSSANGGSHSPVIVDVTELYDQFGFGFEYHPMSVRKFIKYASDNWGTKPSYLFIVGKGIVYNAYAAYQQNAAQYSYSPVPTWGDPGSDNLFSSFNNDNKPILATGRFSAWSNAEIGGYLNKVKLYEGAMRPATLPTVASEFWKKKGLNIAGSSNQSLQVTLLNSLQGCKDIYEDTLVGGIVTTIAKSTTDPVDQEHSNAVDSLVNKGVGNLTFYGHASSTGFDFNLNTPDNYNSTPRFMTFFAYGCNVGHIFTLDTVKTISENYLVSEKGGSIMMIAGDNTGWTTVLHPYMQNLMRSISYRDYGKTLGQQYRKNIEYLQNNFGGAFVDVHTQCLVYQGDPALYMFNPEQRDYAVEEAGLSANPANVTTALDSFTLKAVLYNLGKAERDTVLVRLEHVRQGSGAVAYTDTLRVANLLNTDTVYFRVPVNPNLDIGLNKYTVKIDANDRYDEVSEQNNAATLQLFIYSENLVPVYPHEFAIVHDQNTTLKASTLNAFARNMRYKLEIDTTETFDSPLKLATQITSSGGIIKWKPNITYRDSVVYYWRAAPDTLINGVNSWSSSSFIYLANGSDGWNQSHYYQYKRNQLTGIKLLETTRKFRFNPLVNTFKIENKTIYSPANDYSNVRQSLNDLVLDNWGCAFNGSVQILVIDSVSGQPWTNTLAGSAHSQPTCSGNPNLKRYQYEFSTGTLESRNYAKRFIDSVPNGNYIMIKNLIYDPIWNGQTAAQWKDDELVNGTGNSLYHTIKNLGFNQIDSFVNVKKVFAFFRKKGDNTYPVYQSVSPDEVTKITMDNITFLSYPDTGMMESTIVGPALEWKNLIWQTSPTDNAPQFDSPYVQIYGITAQNAENLLYSGLARDTSLSFISANQYPRLKLNWYSVDNIVRTSPYLNYWRVLYKPVPEAALNANAHFEYQDSLTAGQRGKLRIAIENLTAIPMDSMLVRYKMIDANNTTHVLANKKYKKLLGNDTLIADLDFDPLNYSGNNFLFIEANPDNNQPEQYHPNNLGYLNFYMASDRRSPLLDVTFDGVHILDKDIVSAKPLIKVLLRDENKYMPLNDTALMRVQLLRPGSSTPQNIPVDGNICRFYPAADTGVSAKNEARIEYRPELLEDGVYRLVVTGKDKVGNNAGGTGGAGTNASMYEVNFTIENKPSITNVLNYPNPFSTSTQFIFTMTGSEIPSQFKIQIITVTGKVVREIKKYELGDLHIGRNITDYRWDGKDEYGQTLGNGVYLYRVITSIRGEGIEQRKNAAVDKYFKNGYGKLYIMR</sequence>
<dbReference type="GO" id="GO:0008234">
    <property type="term" value="F:cysteine-type peptidase activity"/>
    <property type="evidence" value="ECO:0007669"/>
    <property type="project" value="InterPro"/>
</dbReference>
<organism evidence="4 5">
    <name type="scientific">Taibaiella chishuiensis</name>
    <dbReference type="NCBI Taxonomy" id="1434707"/>
    <lineage>
        <taxon>Bacteria</taxon>
        <taxon>Pseudomonadati</taxon>
        <taxon>Bacteroidota</taxon>
        <taxon>Chitinophagia</taxon>
        <taxon>Chitinophagales</taxon>
        <taxon>Chitinophagaceae</taxon>
        <taxon>Taibaiella</taxon>
    </lineage>
</organism>
<dbReference type="InterPro" id="IPR029031">
    <property type="entry name" value="Gingipain_N_sf"/>
</dbReference>
<comment type="caution">
    <text evidence="4">The sequence shown here is derived from an EMBL/GenBank/DDBJ whole genome shotgun (WGS) entry which is preliminary data.</text>
</comment>
<evidence type="ECO:0000259" key="3">
    <source>
        <dbReference type="Pfam" id="PF01364"/>
    </source>
</evidence>
<proteinExistence type="predicted"/>
<dbReference type="Gene3D" id="2.60.40.4070">
    <property type="match status" value="1"/>
</dbReference>
<dbReference type="Pfam" id="PF01364">
    <property type="entry name" value="Peptidase_C25"/>
    <property type="match status" value="1"/>
</dbReference>
<feature type="signal peptide" evidence="2">
    <location>
        <begin position="1"/>
        <end position="28"/>
    </location>
</feature>
<evidence type="ECO:0000313" key="5">
    <source>
        <dbReference type="Proteomes" id="UP000240572"/>
    </source>
</evidence>
<feature type="domain" description="Gingipain" evidence="3">
    <location>
        <begin position="404"/>
        <end position="768"/>
    </location>
</feature>
<dbReference type="InterPro" id="IPR029030">
    <property type="entry name" value="Caspase-like_dom_sf"/>
</dbReference>
<evidence type="ECO:0000313" key="4">
    <source>
        <dbReference type="EMBL" id="PSK89840.1"/>
    </source>
</evidence>
<dbReference type="InterPro" id="IPR013783">
    <property type="entry name" value="Ig-like_fold"/>
</dbReference>
<dbReference type="Proteomes" id="UP000240572">
    <property type="component" value="Unassembled WGS sequence"/>
</dbReference>
<dbReference type="Gene3D" id="3.40.50.10390">
    <property type="entry name" value="Gingipain r, domain 1"/>
    <property type="match status" value="1"/>
</dbReference>
<dbReference type="GO" id="GO:0006508">
    <property type="term" value="P:proteolysis"/>
    <property type="evidence" value="ECO:0007669"/>
    <property type="project" value="InterPro"/>
</dbReference>
<evidence type="ECO:0000256" key="1">
    <source>
        <dbReference type="ARBA" id="ARBA00022729"/>
    </source>
</evidence>
<dbReference type="EMBL" id="PYGD01000010">
    <property type="protein sequence ID" value="PSK89840.1"/>
    <property type="molecule type" value="Genomic_DNA"/>
</dbReference>
<gene>
    <name evidence="4" type="ORF">B0I18_110141</name>
</gene>